<dbReference type="OrthoDB" id="1662300at2"/>
<dbReference type="Gene3D" id="3.90.1530.10">
    <property type="entry name" value="Conserved hypothetical protein from pyrococcus furiosus pfu- 392566-001, ParB domain"/>
    <property type="match status" value="1"/>
</dbReference>
<dbReference type="RefSeq" id="WP_125138223.1">
    <property type="nucleotide sequence ID" value="NZ_LR130778.1"/>
</dbReference>
<dbReference type="PANTHER" id="PTHR33375">
    <property type="entry name" value="CHROMOSOME-PARTITIONING PROTEIN PARB-RELATED"/>
    <property type="match status" value="1"/>
</dbReference>
<dbReference type="AlphaFoldDB" id="A0A3P7SBY4"/>
<dbReference type="InterPro" id="IPR003115">
    <property type="entry name" value="ParB_N"/>
</dbReference>
<sequence length="318" mass="36616">MKKNSPRRNIADAIDFLTDDSYEQQITDIEISEVSEFSDHPFHLYEGKRLEDMVESIKKNGVLNPVIVRKLDDGKLEMLSGHNRMNASRIAGLEKVPAVIKSGLTDEEAYIYVIETNLMQRSFNDLHDTEKGAVLKLRHEKISSQGRRSDILRELNAIENGDEFDEESQVIDSRGRLAKEYNLDNRKVARLIRLTYLIEDWKLFVDNTKKAFLIGVNISYLAPEMQTYLYQECDEMGIKLNLKNAEALKKMNADKPLDETAISKFLLSNEKEKIKPKEYQSIKVRAKVFDKYLKDIGSPSDVDVIIEAALKEYFDKRG</sequence>
<reference evidence="2 3" key="1">
    <citation type="submission" date="2018-09" db="EMBL/GenBank/DDBJ databases">
        <authorList>
            <person name="Postec A."/>
        </authorList>
    </citation>
    <scope>NUCLEOTIDE SEQUENCE [LARGE SCALE GENOMIC DNA]</scope>
    <source>
        <strain evidence="2">70B-A</strain>
    </source>
</reference>
<dbReference type="SUPFAM" id="SSF110849">
    <property type="entry name" value="ParB/Sulfiredoxin"/>
    <property type="match status" value="1"/>
</dbReference>
<dbReference type="Pfam" id="PF02195">
    <property type="entry name" value="ParB_N"/>
    <property type="match status" value="1"/>
</dbReference>
<protein>
    <submittedName>
        <fullName evidence="2">ParB domain protein nuclease</fullName>
    </submittedName>
</protein>
<dbReference type="PANTHER" id="PTHR33375:SF1">
    <property type="entry name" value="CHROMOSOME-PARTITIONING PROTEIN PARB-RELATED"/>
    <property type="match status" value="1"/>
</dbReference>
<dbReference type="GO" id="GO:0005694">
    <property type="term" value="C:chromosome"/>
    <property type="evidence" value="ECO:0007669"/>
    <property type="project" value="TreeGrafter"/>
</dbReference>
<evidence type="ECO:0000313" key="3">
    <source>
        <dbReference type="Proteomes" id="UP000279029"/>
    </source>
</evidence>
<name>A0A3P7SBY4_9FIRM</name>
<dbReference type="InterPro" id="IPR036086">
    <property type="entry name" value="ParB/Sulfiredoxin_sf"/>
</dbReference>
<dbReference type="CDD" id="cd16408">
    <property type="entry name" value="ParB_N_like"/>
    <property type="match status" value="1"/>
</dbReference>
<evidence type="ECO:0000259" key="1">
    <source>
        <dbReference type="SMART" id="SM00470"/>
    </source>
</evidence>
<gene>
    <name evidence="2" type="ORF">PATL70BA_3293</name>
</gene>
<keyword evidence="3" id="KW-1185">Reference proteome</keyword>
<feature type="domain" description="ParB-like N-terminal" evidence="1">
    <location>
        <begin position="27"/>
        <end position="118"/>
    </location>
</feature>
<dbReference type="Proteomes" id="UP000279029">
    <property type="component" value="Chromosome"/>
</dbReference>
<organism evidence="2 3">
    <name type="scientific">Petrocella atlantisensis</name>
    <dbReference type="NCBI Taxonomy" id="2173034"/>
    <lineage>
        <taxon>Bacteria</taxon>
        <taxon>Bacillati</taxon>
        <taxon>Bacillota</taxon>
        <taxon>Clostridia</taxon>
        <taxon>Lachnospirales</taxon>
        <taxon>Vallitaleaceae</taxon>
        <taxon>Petrocella</taxon>
    </lineage>
</organism>
<evidence type="ECO:0000313" key="2">
    <source>
        <dbReference type="EMBL" id="VDN49219.1"/>
    </source>
</evidence>
<accession>A0A3P7SBY4</accession>
<dbReference type="KEGG" id="cbar:PATL70BA_3293"/>
<proteinExistence type="predicted"/>
<dbReference type="EMBL" id="LR130778">
    <property type="protein sequence ID" value="VDN49219.1"/>
    <property type="molecule type" value="Genomic_DNA"/>
</dbReference>
<dbReference type="GO" id="GO:0007059">
    <property type="term" value="P:chromosome segregation"/>
    <property type="evidence" value="ECO:0007669"/>
    <property type="project" value="TreeGrafter"/>
</dbReference>
<dbReference type="SMART" id="SM00470">
    <property type="entry name" value="ParB"/>
    <property type="match status" value="1"/>
</dbReference>
<dbReference type="InterPro" id="IPR050336">
    <property type="entry name" value="Chromosome_partition/occlusion"/>
</dbReference>